<feature type="compositionally biased region" description="Low complexity" evidence="1">
    <location>
        <begin position="1"/>
        <end position="15"/>
    </location>
</feature>
<organism evidence="2 3">
    <name type="scientific">Prorocentrum cordatum</name>
    <dbReference type="NCBI Taxonomy" id="2364126"/>
    <lineage>
        <taxon>Eukaryota</taxon>
        <taxon>Sar</taxon>
        <taxon>Alveolata</taxon>
        <taxon>Dinophyceae</taxon>
        <taxon>Prorocentrales</taxon>
        <taxon>Prorocentraceae</taxon>
        <taxon>Prorocentrum</taxon>
    </lineage>
</organism>
<dbReference type="EMBL" id="CAUYUJ010020148">
    <property type="protein sequence ID" value="CAK0896151.1"/>
    <property type="molecule type" value="Genomic_DNA"/>
</dbReference>
<feature type="region of interest" description="Disordered" evidence="1">
    <location>
        <begin position="1"/>
        <end position="104"/>
    </location>
</feature>
<gene>
    <name evidence="2" type="ORF">PCOR1329_LOCUS74697</name>
</gene>
<evidence type="ECO:0000313" key="3">
    <source>
        <dbReference type="Proteomes" id="UP001189429"/>
    </source>
</evidence>
<feature type="compositionally biased region" description="Polar residues" evidence="1">
    <location>
        <begin position="176"/>
        <end position="189"/>
    </location>
</feature>
<evidence type="ECO:0000313" key="2">
    <source>
        <dbReference type="EMBL" id="CAK0896151.1"/>
    </source>
</evidence>
<accession>A0ABN9X9I6</accession>
<evidence type="ECO:0000256" key="1">
    <source>
        <dbReference type="SAM" id="MobiDB-lite"/>
    </source>
</evidence>
<protein>
    <submittedName>
        <fullName evidence="2">Uncharacterized protein</fullName>
    </submittedName>
</protein>
<feature type="compositionally biased region" description="Pro residues" evidence="1">
    <location>
        <begin position="197"/>
        <end position="207"/>
    </location>
</feature>
<feature type="region of interest" description="Disordered" evidence="1">
    <location>
        <begin position="176"/>
        <end position="207"/>
    </location>
</feature>
<keyword evidence="3" id="KW-1185">Reference proteome</keyword>
<name>A0ABN9X9I6_9DINO</name>
<reference evidence="2" key="1">
    <citation type="submission" date="2023-10" db="EMBL/GenBank/DDBJ databases">
        <authorList>
            <person name="Chen Y."/>
            <person name="Shah S."/>
            <person name="Dougan E. K."/>
            <person name="Thang M."/>
            <person name="Chan C."/>
        </authorList>
    </citation>
    <scope>NUCLEOTIDE SEQUENCE [LARGE SCALE GENOMIC DNA]</scope>
</reference>
<comment type="caution">
    <text evidence="2">The sequence shown here is derived from an EMBL/GenBank/DDBJ whole genome shotgun (WGS) entry which is preliminary data.</text>
</comment>
<sequence>MAAAEAAAGSPSAAGTGRLGGRCGSPSSASMCSGGERRSFDRGLSGSSSRGGERDGGGCRRAGSCGWEPPCDEQQEEAQIRAGQRRGGRGGRAAPRAGGGQRRHGLAHGIQLGRPVLHRGLSLTRALLPETEKRDRETETETVTVTQLEQIAMPDVWVDSPFPFPRRLRCSSLTSSWPSIRPQCQQQGSDGIREGICPPPSPGPMAV</sequence>
<dbReference type="Proteomes" id="UP001189429">
    <property type="component" value="Unassembled WGS sequence"/>
</dbReference>
<proteinExistence type="predicted"/>